<organism evidence="11 12">
    <name type="scientific">Kangiella geojedonensis</name>
    <dbReference type="NCBI Taxonomy" id="914150"/>
    <lineage>
        <taxon>Bacteria</taxon>
        <taxon>Pseudomonadati</taxon>
        <taxon>Pseudomonadota</taxon>
        <taxon>Gammaproteobacteria</taxon>
        <taxon>Kangiellales</taxon>
        <taxon>Kangiellaceae</taxon>
        <taxon>Kangiella</taxon>
    </lineage>
</organism>
<dbReference type="Gene3D" id="3.30.470.10">
    <property type="match status" value="1"/>
</dbReference>
<dbReference type="GO" id="GO:0005829">
    <property type="term" value="C:cytosol"/>
    <property type="evidence" value="ECO:0007669"/>
    <property type="project" value="TreeGrafter"/>
</dbReference>
<comment type="subunit">
    <text evidence="3">Homodimer.</text>
</comment>
<dbReference type="Gene3D" id="3.20.10.10">
    <property type="entry name" value="D-amino Acid Aminotransferase, subunit A, domain 2"/>
    <property type="match status" value="1"/>
</dbReference>
<dbReference type="RefSeq" id="WP_052735213.1">
    <property type="nucleotide sequence ID" value="NZ_CP010975.1"/>
</dbReference>
<dbReference type="GO" id="GO:0046656">
    <property type="term" value="P:folic acid biosynthetic process"/>
    <property type="evidence" value="ECO:0007669"/>
    <property type="project" value="UniProtKB-KW"/>
</dbReference>
<dbReference type="Pfam" id="PF01063">
    <property type="entry name" value="Aminotran_4"/>
    <property type="match status" value="1"/>
</dbReference>
<dbReference type="InterPro" id="IPR043131">
    <property type="entry name" value="BCAT-like_N"/>
</dbReference>
<dbReference type="NCBIfam" id="TIGR03461">
    <property type="entry name" value="pabC_Proteo"/>
    <property type="match status" value="1"/>
</dbReference>
<dbReference type="GO" id="GO:0008153">
    <property type="term" value="P:4-aminobenzoate biosynthetic process"/>
    <property type="evidence" value="ECO:0007669"/>
    <property type="project" value="UniProtKB-UniRule"/>
</dbReference>
<evidence type="ECO:0000256" key="10">
    <source>
        <dbReference type="NCBIfam" id="TIGR03461"/>
    </source>
</evidence>
<dbReference type="InterPro" id="IPR036038">
    <property type="entry name" value="Aminotransferase-like"/>
</dbReference>
<gene>
    <name evidence="11" type="ORF">TQ33_1051</name>
</gene>
<dbReference type="PATRIC" id="fig|914150.5.peg.1066"/>
<dbReference type="InterPro" id="IPR017824">
    <property type="entry name" value="Aminodeoxychorismate_lyase_IV"/>
</dbReference>
<dbReference type="SUPFAM" id="SSF56752">
    <property type="entry name" value="D-aminoacid aminotransferase-like PLP-dependent enzymes"/>
    <property type="match status" value="1"/>
</dbReference>
<dbReference type="Proteomes" id="UP000034071">
    <property type="component" value="Chromosome"/>
</dbReference>
<reference evidence="11 12" key="1">
    <citation type="submission" date="2015-02" db="EMBL/GenBank/DDBJ databases">
        <title>Complete genome sequence of Kangiella geojedonensis strain YCS-5T.</title>
        <authorList>
            <person name="Kim K.M."/>
        </authorList>
    </citation>
    <scope>NUCLEOTIDE SEQUENCE [LARGE SCALE GENOMIC DNA]</scope>
    <source>
        <strain evidence="11 12">YCS-5</strain>
    </source>
</reference>
<dbReference type="EC" id="4.1.3.38" evidence="8 10"/>
<dbReference type="KEGG" id="kge:TQ33_1051"/>
<dbReference type="EMBL" id="CP010975">
    <property type="protein sequence ID" value="AKE52013.1"/>
    <property type="molecule type" value="Genomic_DNA"/>
</dbReference>
<keyword evidence="5" id="KW-0289">Folate biosynthesis</keyword>
<keyword evidence="12" id="KW-1185">Reference proteome</keyword>
<evidence type="ECO:0000313" key="11">
    <source>
        <dbReference type="EMBL" id="AKE52013.1"/>
    </source>
</evidence>
<dbReference type="InterPro" id="IPR043132">
    <property type="entry name" value="BCAT-like_C"/>
</dbReference>
<evidence type="ECO:0000256" key="7">
    <source>
        <dbReference type="ARBA" id="ARBA00035633"/>
    </source>
</evidence>
<keyword evidence="4" id="KW-0663">Pyridoxal phosphate</keyword>
<evidence type="ECO:0000256" key="6">
    <source>
        <dbReference type="ARBA" id="ARBA00023239"/>
    </source>
</evidence>
<proteinExistence type="inferred from homology"/>
<accession>A0A0F6RC10</accession>
<evidence type="ECO:0000256" key="9">
    <source>
        <dbReference type="ARBA" id="ARBA00049529"/>
    </source>
</evidence>
<name>A0A0F6RC10_9GAMM</name>
<evidence type="ECO:0000256" key="1">
    <source>
        <dbReference type="ARBA" id="ARBA00001933"/>
    </source>
</evidence>
<comment type="pathway">
    <text evidence="7">Cofactor biosynthesis; tetrahydrofolate biosynthesis; 4-aminobenzoate from chorismate: step 2/2.</text>
</comment>
<dbReference type="PANTHER" id="PTHR42743:SF2">
    <property type="entry name" value="AMINODEOXYCHORISMATE LYASE"/>
    <property type="match status" value="1"/>
</dbReference>
<dbReference type="InterPro" id="IPR001544">
    <property type="entry name" value="Aminotrans_IV"/>
</dbReference>
<evidence type="ECO:0000256" key="5">
    <source>
        <dbReference type="ARBA" id="ARBA00022909"/>
    </source>
</evidence>
<evidence type="ECO:0000256" key="8">
    <source>
        <dbReference type="ARBA" id="ARBA00035676"/>
    </source>
</evidence>
<sequence>MHIVNGISTKTISADDRGLMYGDGFFSTLKVRHNQVEHWALHVDRIQFSAEKLQFPVVDISKIEEELETLIGAQSSTNGVIRLTITRGSGQRGYKPSNLSSPSTILSWSETSEALLADLSHGVELAVCSVNESSNPALAGVKHLNRLPQVLASSKIPDDCFDGIMLADQHIIGGSKTNIYFYREGGWQTPSVTRAGVDGTVRRWLLAAQKNVKEASLGLEILHDAQYCMVSNALYGMIPVTKILQHRYDISPEIANFQQQYRDSALTE</sequence>
<evidence type="ECO:0000313" key="12">
    <source>
        <dbReference type="Proteomes" id="UP000034071"/>
    </source>
</evidence>
<dbReference type="STRING" id="914150.TQ33_1051"/>
<dbReference type="AlphaFoldDB" id="A0A0F6RC10"/>
<dbReference type="GO" id="GO:0030170">
    <property type="term" value="F:pyridoxal phosphate binding"/>
    <property type="evidence" value="ECO:0007669"/>
    <property type="project" value="InterPro"/>
</dbReference>
<evidence type="ECO:0000256" key="2">
    <source>
        <dbReference type="ARBA" id="ARBA00009320"/>
    </source>
</evidence>
<dbReference type="GO" id="GO:0008696">
    <property type="term" value="F:4-amino-4-deoxychorismate lyase activity"/>
    <property type="evidence" value="ECO:0007669"/>
    <property type="project" value="UniProtKB-UniRule"/>
</dbReference>
<evidence type="ECO:0000256" key="4">
    <source>
        <dbReference type="ARBA" id="ARBA00022898"/>
    </source>
</evidence>
<keyword evidence="6 11" id="KW-0456">Lyase</keyword>
<evidence type="ECO:0000256" key="3">
    <source>
        <dbReference type="ARBA" id="ARBA00011738"/>
    </source>
</evidence>
<dbReference type="InterPro" id="IPR050571">
    <property type="entry name" value="Class-IV_PLP-Dep_Aminotrnsfr"/>
</dbReference>
<protein>
    <recommendedName>
        <fullName evidence="8 10">Aminodeoxychorismate lyase</fullName>
        <ecNumber evidence="8 10">4.1.3.38</ecNumber>
    </recommendedName>
</protein>
<comment type="catalytic activity">
    <reaction evidence="9">
        <text>4-amino-4-deoxychorismate = 4-aminobenzoate + pyruvate + H(+)</text>
        <dbReference type="Rhea" id="RHEA:16201"/>
        <dbReference type="ChEBI" id="CHEBI:15361"/>
        <dbReference type="ChEBI" id="CHEBI:15378"/>
        <dbReference type="ChEBI" id="CHEBI:17836"/>
        <dbReference type="ChEBI" id="CHEBI:58406"/>
        <dbReference type="EC" id="4.1.3.38"/>
    </reaction>
</comment>
<dbReference type="PANTHER" id="PTHR42743">
    <property type="entry name" value="AMINO-ACID AMINOTRANSFERASE"/>
    <property type="match status" value="1"/>
</dbReference>
<comment type="cofactor">
    <cofactor evidence="1">
        <name>pyridoxal 5'-phosphate</name>
        <dbReference type="ChEBI" id="CHEBI:597326"/>
    </cofactor>
</comment>
<comment type="similarity">
    <text evidence="2">Belongs to the class-IV pyridoxal-phosphate-dependent aminotransferase family.</text>
</comment>
<dbReference type="HOGENOM" id="CLU_020844_2_1_6"/>